<dbReference type="AlphaFoldDB" id="A0A0K1JIN1"/>
<dbReference type="STRING" id="571913.VV02_12980"/>
<dbReference type="Proteomes" id="UP000066480">
    <property type="component" value="Chromosome"/>
</dbReference>
<protein>
    <submittedName>
        <fullName evidence="1">Uncharacterized protein</fullName>
    </submittedName>
</protein>
<dbReference type="InterPro" id="IPR012334">
    <property type="entry name" value="Pectin_lyas_fold"/>
</dbReference>
<evidence type="ECO:0000313" key="1">
    <source>
        <dbReference type="EMBL" id="AKU16561.1"/>
    </source>
</evidence>
<organism evidence="1 2">
    <name type="scientific">Luteipulveratus mongoliensis</name>
    <dbReference type="NCBI Taxonomy" id="571913"/>
    <lineage>
        <taxon>Bacteria</taxon>
        <taxon>Bacillati</taxon>
        <taxon>Actinomycetota</taxon>
        <taxon>Actinomycetes</taxon>
        <taxon>Micrococcales</taxon>
        <taxon>Dermacoccaceae</taxon>
        <taxon>Luteipulveratus</taxon>
    </lineage>
</organism>
<dbReference type="PATRIC" id="fig|571913.6.peg.2642"/>
<reference evidence="1 2" key="1">
    <citation type="submission" date="2015-03" db="EMBL/GenBank/DDBJ databases">
        <title>Luteipulveratus halotolerans sp. nov., a novel actinobacterium (Dermacoccaceae) from Sarawak, Malaysia.</title>
        <authorList>
            <person name="Juboi H."/>
            <person name="Basik A."/>
            <person name="Shamsul S.S."/>
            <person name="Arnold P."/>
            <person name="Schmitt E.K."/>
            <person name="Sanglier J.-J."/>
            <person name="Yeo T."/>
        </authorList>
    </citation>
    <scope>NUCLEOTIDE SEQUENCE [LARGE SCALE GENOMIC DNA]</scope>
    <source>
        <strain evidence="1 2">MN07-A0370</strain>
    </source>
</reference>
<dbReference type="InterPro" id="IPR011050">
    <property type="entry name" value="Pectin_lyase_fold/virulence"/>
</dbReference>
<dbReference type="SUPFAM" id="SSF51126">
    <property type="entry name" value="Pectin lyase-like"/>
    <property type="match status" value="1"/>
</dbReference>
<dbReference type="KEGG" id="lmoi:VV02_12980"/>
<gene>
    <name evidence="1" type="ORF">VV02_12980</name>
</gene>
<dbReference type="Gene3D" id="2.160.20.10">
    <property type="entry name" value="Single-stranded right-handed beta-helix, Pectin lyase-like"/>
    <property type="match status" value="1"/>
</dbReference>
<accession>A0A0K1JIN1</accession>
<dbReference type="InterPro" id="IPR006626">
    <property type="entry name" value="PbH1"/>
</dbReference>
<name>A0A0K1JIN1_9MICO</name>
<proteinExistence type="predicted"/>
<dbReference type="SMART" id="SM00710">
    <property type="entry name" value="PbH1"/>
    <property type="match status" value="4"/>
</dbReference>
<sequence length="323" mass="33221">MVACVAVGASAGPDLQAVAAAEPASSVEVHDAAELTTALQDARPGDTIQLADGTYAGHFQAATSGTEDAPITRTGSAGAVLDGGGSGYGFHLDSASYWALKGFTIQNSQKGLMGDGANHNVIDHLQVQGVGDEGIHFRCASSDNVVQDSTITDTGRVQPQYGEGVYLGSAHSNWDRCDGGGEDHSDRNRVSGNVIGPDVRAESVDVKEGTTGGVISGNTFDGTGMSGENYADSWLDVKGNGYQIIDNRGSHALLDGFQVHEAVDSWGSDNFFARNNADVGADGYGFDVDGDDRGNIVCADNTVTNAGSGAANVDLTDPCPITE</sequence>
<dbReference type="EMBL" id="CP011112">
    <property type="protein sequence ID" value="AKU16561.1"/>
    <property type="molecule type" value="Genomic_DNA"/>
</dbReference>
<keyword evidence="2" id="KW-1185">Reference proteome</keyword>
<evidence type="ECO:0000313" key="2">
    <source>
        <dbReference type="Proteomes" id="UP000066480"/>
    </source>
</evidence>